<evidence type="ECO:0000313" key="2">
    <source>
        <dbReference type="Proteomes" id="UP000579153"/>
    </source>
</evidence>
<accession>A0A7W9GEU1</accession>
<dbReference type="RefSeq" id="WP_185075583.1">
    <property type="nucleotide sequence ID" value="NZ_JACHMB010000001.1"/>
</dbReference>
<dbReference type="AlphaFoldDB" id="A0A7W9GEU1"/>
<comment type="caution">
    <text evidence="1">The sequence shown here is derived from an EMBL/GenBank/DDBJ whole genome shotgun (WGS) entry which is preliminary data.</text>
</comment>
<reference evidence="1 2" key="1">
    <citation type="submission" date="2020-08" db="EMBL/GenBank/DDBJ databases">
        <title>Sequencing the genomes of 1000 actinobacteria strains.</title>
        <authorList>
            <person name="Klenk H.-P."/>
        </authorList>
    </citation>
    <scope>NUCLEOTIDE SEQUENCE [LARGE SCALE GENOMIC DNA]</scope>
    <source>
        <strain evidence="1 2">DSM 45507</strain>
    </source>
</reference>
<proteinExistence type="predicted"/>
<dbReference type="Proteomes" id="UP000579153">
    <property type="component" value="Unassembled WGS sequence"/>
</dbReference>
<gene>
    <name evidence="1" type="ORF">HD596_009265</name>
</gene>
<name>A0A7W9GEU1_9ACTN</name>
<dbReference type="EMBL" id="JACHMB010000001">
    <property type="protein sequence ID" value="MBB5782509.1"/>
    <property type="molecule type" value="Genomic_DNA"/>
</dbReference>
<organism evidence="1 2">
    <name type="scientific">Nonomuraea jabiensis</name>
    <dbReference type="NCBI Taxonomy" id="882448"/>
    <lineage>
        <taxon>Bacteria</taxon>
        <taxon>Bacillati</taxon>
        <taxon>Actinomycetota</taxon>
        <taxon>Actinomycetes</taxon>
        <taxon>Streptosporangiales</taxon>
        <taxon>Streptosporangiaceae</taxon>
        <taxon>Nonomuraea</taxon>
    </lineage>
</organism>
<protein>
    <submittedName>
        <fullName evidence="1">Uncharacterized protein</fullName>
    </submittedName>
</protein>
<keyword evidence="2" id="KW-1185">Reference proteome</keyword>
<sequence length="75" mass="7849">MPQLEGAFVLRGATSSRVYAGRQITSPGPQTISFVAPSVESSYEVLMAKAPQGQSLAAVPFLAGGRAPRRSPCRS</sequence>
<evidence type="ECO:0000313" key="1">
    <source>
        <dbReference type="EMBL" id="MBB5782509.1"/>
    </source>
</evidence>